<sequence>MECVTTRGQCCFSWCPAAEWRHQQINLRFQTLEPQRSADRQDDVGRSQAVCFQSEQLVLWNQRTEPLCSDSMKKTGCPTALTSAATQHLQLDIIKESMRPDAAVFPGPTGLSDVRSSAYFRLLLVSVVWKTLEADMRFSMYWPRTWFSDFNFRFSSFTASTRADSECKETFSPSKVCWSSSTWLMSLVFSSSSAWFSRQKKLALAKIRIDMADFLKINNRPENCNRCALIQNPAAAETVLVQESTRYSNHSQNGQGEKCSQGQAADLLRTKSSFKLWRTGDYRREDLVSHSRQSNSAGQLTSTECLIGGMCYHAPRQPTGDSAGLGLRAVISRLPPAAAWTATMKAWRRWWKVCTAATLAVQGENVMKEGFDPAFPAKRVRPEPPRGALTLGPLCSGERQGL</sequence>
<dbReference type="EMBL" id="NHOQ01000168">
    <property type="protein sequence ID" value="PWA32491.1"/>
    <property type="molecule type" value="Genomic_DNA"/>
</dbReference>
<accession>A0A315W9S9</accession>
<gene>
    <name evidence="1" type="ORF">CCH79_00016678</name>
</gene>
<reference evidence="1 2" key="1">
    <citation type="journal article" date="2018" name="G3 (Bethesda)">
        <title>A High-Quality Reference Genome for the Invasive Mosquitofish Gambusia affinis Using a Chicago Library.</title>
        <authorList>
            <person name="Hoffberg S.L."/>
            <person name="Troendle N.J."/>
            <person name="Glenn T.C."/>
            <person name="Mahmud O."/>
            <person name="Louha S."/>
            <person name="Chalopin D."/>
            <person name="Bennetzen J.L."/>
            <person name="Mauricio R."/>
        </authorList>
    </citation>
    <scope>NUCLEOTIDE SEQUENCE [LARGE SCALE GENOMIC DNA]</scope>
    <source>
        <strain evidence="1">NE01/NJP1002.9</strain>
        <tissue evidence="1">Muscle</tissue>
    </source>
</reference>
<name>A0A315W9S9_GAMAF</name>
<proteinExistence type="predicted"/>
<comment type="caution">
    <text evidence="1">The sequence shown here is derived from an EMBL/GenBank/DDBJ whole genome shotgun (WGS) entry which is preliminary data.</text>
</comment>
<dbReference type="AlphaFoldDB" id="A0A315W9S9"/>
<organism evidence="1 2">
    <name type="scientific">Gambusia affinis</name>
    <name type="common">Western mosquitofish</name>
    <name type="synonym">Heterandria affinis</name>
    <dbReference type="NCBI Taxonomy" id="33528"/>
    <lineage>
        <taxon>Eukaryota</taxon>
        <taxon>Metazoa</taxon>
        <taxon>Chordata</taxon>
        <taxon>Craniata</taxon>
        <taxon>Vertebrata</taxon>
        <taxon>Euteleostomi</taxon>
        <taxon>Actinopterygii</taxon>
        <taxon>Neopterygii</taxon>
        <taxon>Teleostei</taxon>
        <taxon>Neoteleostei</taxon>
        <taxon>Acanthomorphata</taxon>
        <taxon>Ovalentaria</taxon>
        <taxon>Atherinomorphae</taxon>
        <taxon>Cyprinodontiformes</taxon>
        <taxon>Poeciliidae</taxon>
        <taxon>Poeciliinae</taxon>
        <taxon>Gambusia</taxon>
    </lineage>
</organism>
<evidence type="ECO:0000313" key="2">
    <source>
        <dbReference type="Proteomes" id="UP000250572"/>
    </source>
</evidence>
<evidence type="ECO:0000313" key="1">
    <source>
        <dbReference type="EMBL" id="PWA32491.1"/>
    </source>
</evidence>
<protein>
    <submittedName>
        <fullName evidence="1">Uncharacterized protein</fullName>
    </submittedName>
</protein>
<dbReference type="Proteomes" id="UP000250572">
    <property type="component" value="Unassembled WGS sequence"/>
</dbReference>
<keyword evidence="2" id="KW-1185">Reference proteome</keyword>